<comment type="caution">
    <text evidence="2">The sequence shown here is derived from an EMBL/GenBank/DDBJ whole genome shotgun (WGS) entry which is preliminary data.</text>
</comment>
<proteinExistence type="predicted"/>
<dbReference type="Pfam" id="PF19694">
    <property type="entry name" value="DUF6194"/>
    <property type="match status" value="1"/>
</dbReference>
<evidence type="ECO:0000313" key="3">
    <source>
        <dbReference type="Proteomes" id="UP000006315"/>
    </source>
</evidence>
<dbReference type="PATRIC" id="fig|1131731.3.peg.3312"/>
<dbReference type="STRING" id="1131731.BAZO_16184"/>
<reference evidence="2 3" key="1">
    <citation type="journal article" date="2012" name="Front. Microbiol.">
        <title>Redundancy and modularity in membrane-associated dissimilatory nitrate reduction in Bacillus.</title>
        <authorList>
            <person name="Heylen K."/>
            <person name="Keltjens J."/>
        </authorList>
    </citation>
    <scope>NUCLEOTIDE SEQUENCE [LARGE SCALE GENOMIC DNA]</scope>
    <source>
        <strain evidence="2 3">LMG 9581</strain>
    </source>
</reference>
<dbReference type="AlphaFoldDB" id="K6D6S1"/>
<accession>K6D6S1</accession>
<evidence type="ECO:0000313" key="2">
    <source>
        <dbReference type="EMBL" id="EKN63758.1"/>
    </source>
</evidence>
<keyword evidence="3" id="KW-1185">Reference proteome</keyword>
<sequence length="156" mass="18019">MNEVSPIKIIDFCLKNLDHTVLINAWGEKVVFYNPNGSLKRGIYVLTVKEKDGANDKSSHLDREAIFRVNIGIKKNTFTNMFGAIPKRPSAGKVIDMNFDFTEINKIIPHPVYGWMAWVCVLNPSELLFEQFKLLILESYNLAVEKYNLKYESEFR</sequence>
<dbReference type="Proteomes" id="UP000006315">
    <property type="component" value="Unassembled WGS sequence"/>
</dbReference>
<name>K6D6S1_SCHAZ</name>
<organism evidence="2 3">
    <name type="scientific">Schinkia azotoformans LMG 9581</name>
    <dbReference type="NCBI Taxonomy" id="1131731"/>
    <lineage>
        <taxon>Bacteria</taxon>
        <taxon>Bacillati</taxon>
        <taxon>Bacillota</taxon>
        <taxon>Bacilli</taxon>
        <taxon>Bacillales</taxon>
        <taxon>Bacillaceae</taxon>
        <taxon>Calidifontibacillus/Schinkia group</taxon>
        <taxon>Schinkia</taxon>
    </lineage>
</organism>
<gene>
    <name evidence="2" type="ORF">BAZO_16184</name>
</gene>
<protein>
    <recommendedName>
        <fullName evidence="1">DUF6194 domain-containing protein</fullName>
    </recommendedName>
</protein>
<dbReference type="InterPro" id="IPR045676">
    <property type="entry name" value="DUF6194"/>
</dbReference>
<evidence type="ECO:0000259" key="1">
    <source>
        <dbReference type="Pfam" id="PF19694"/>
    </source>
</evidence>
<dbReference type="RefSeq" id="WP_003332687.1">
    <property type="nucleotide sequence ID" value="NZ_AJLR01000128.1"/>
</dbReference>
<dbReference type="EMBL" id="AJLR01000128">
    <property type="protein sequence ID" value="EKN63758.1"/>
    <property type="molecule type" value="Genomic_DNA"/>
</dbReference>
<feature type="domain" description="DUF6194" evidence="1">
    <location>
        <begin position="7"/>
        <end position="148"/>
    </location>
</feature>